<dbReference type="RefSeq" id="WP_377393523.1">
    <property type="nucleotide sequence ID" value="NZ_JBHSAN010000035.1"/>
</dbReference>
<evidence type="ECO:0000259" key="6">
    <source>
        <dbReference type="Pfam" id="PF00561"/>
    </source>
</evidence>
<evidence type="ECO:0000313" key="8">
    <source>
        <dbReference type="Proteomes" id="UP001597478"/>
    </source>
</evidence>
<proteinExistence type="inferred from homology"/>
<name>A0ABW5WGS1_9PSEU</name>
<keyword evidence="8" id="KW-1185">Reference proteome</keyword>
<feature type="region of interest" description="Disordered" evidence="4">
    <location>
        <begin position="163"/>
        <end position="190"/>
    </location>
</feature>
<keyword evidence="3 7" id="KW-0378">Hydrolase</keyword>
<evidence type="ECO:0000256" key="2">
    <source>
        <dbReference type="ARBA" id="ARBA00022729"/>
    </source>
</evidence>
<dbReference type="InterPro" id="IPR000073">
    <property type="entry name" value="AB_hydrolase_1"/>
</dbReference>
<evidence type="ECO:0000256" key="3">
    <source>
        <dbReference type="ARBA" id="ARBA00022801"/>
    </source>
</evidence>
<comment type="similarity">
    <text evidence="1">Belongs to the peptidase S33 family.</text>
</comment>
<dbReference type="InterPro" id="IPR051601">
    <property type="entry name" value="Serine_prot/Carboxylest_S33"/>
</dbReference>
<feature type="domain" description="AB hydrolase-1" evidence="6">
    <location>
        <begin position="109"/>
        <end position="497"/>
    </location>
</feature>
<accession>A0ABW5WGS1</accession>
<keyword evidence="2 5" id="KW-0732">Signal</keyword>
<evidence type="ECO:0000256" key="4">
    <source>
        <dbReference type="SAM" id="MobiDB-lite"/>
    </source>
</evidence>
<dbReference type="InterPro" id="IPR029058">
    <property type="entry name" value="AB_hydrolase_fold"/>
</dbReference>
<evidence type="ECO:0000313" key="7">
    <source>
        <dbReference type="EMBL" id="MFD2801580.1"/>
    </source>
</evidence>
<dbReference type="GO" id="GO:0016787">
    <property type="term" value="F:hydrolase activity"/>
    <property type="evidence" value="ECO:0007669"/>
    <property type="project" value="UniProtKB-KW"/>
</dbReference>
<dbReference type="Pfam" id="PF00561">
    <property type="entry name" value="Abhydrolase_1"/>
    <property type="match status" value="1"/>
</dbReference>
<dbReference type="SUPFAM" id="SSF53474">
    <property type="entry name" value="alpha/beta-Hydrolases"/>
    <property type="match status" value="1"/>
</dbReference>
<dbReference type="EMBL" id="JBHUOF010000034">
    <property type="protein sequence ID" value="MFD2801580.1"/>
    <property type="molecule type" value="Genomic_DNA"/>
</dbReference>
<dbReference type="Proteomes" id="UP001597478">
    <property type="component" value="Unassembled WGS sequence"/>
</dbReference>
<feature type="signal peptide" evidence="5">
    <location>
        <begin position="1"/>
        <end position="24"/>
    </location>
</feature>
<dbReference type="PROSITE" id="PS51257">
    <property type="entry name" value="PROKAR_LIPOPROTEIN"/>
    <property type="match status" value="1"/>
</dbReference>
<comment type="caution">
    <text evidence="7">The sequence shown here is derived from an EMBL/GenBank/DDBJ whole genome shotgun (WGS) entry which is preliminary data.</text>
</comment>
<reference evidence="8" key="1">
    <citation type="journal article" date="2019" name="Int. J. Syst. Evol. Microbiol.">
        <title>The Global Catalogue of Microorganisms (GCM) 10K type strain sequencing project: providing services to taxonomists for standard genome sequencing and annotation.</title>
        <authorList>
            <consortium name="The Broad Institute Genomics Platform"/>
            <consortium name="The Broad Institute Genome Sequencing Center for Infectious Disease"/>
            <person name="Wu L."/>
            <person name="Ma J."/>
        </authorList>
    </citation>
    <scope>NUCLEOTIDE SEQUENCE [LARGE SCALE GENOMIC DNA]</scope>
    <source>
        <strain evidence="8">IBRC-M 10906</strain>
    </source>
</reference>
<evidence type="ECO:0000256" key="5">
    <source>
        <dbReference type="SAM" id="SignalP"/>
    </source>
</evidence>
<evidence type="ECO:0000256" key="1">
    <source>
        <dbReference type="ARBA" id="ARBA00010088"/>
    </source>
</evidence>
<dbReference type="PANTHER" id="PTHR43248">
    <property type="entry name" value="2-SUCCINYL-6-HYDROXY-2,4-CYCLOHEXADIENE-1-CARBOXYLATE SYNTHASE"/>
    <property type="match status" value="1"/>
</dbReference>
<feature type="compositionally biased region" description="Basic and acidic residues" evidence="4">
    <location>
        <begin position="163"/>
        <end position="172"/>
    </location>
</feature>
<gene>
    <name evidence="7" type="ORF">ACFS2C_19505</name>
</gene>
<sequence>MPVRKRYLSLATCLLALVGLVACTQDSSQESSGPVGPVPQGLERFYSQSLDWGACDSYATSENARAAFQADGLECARLTVPLNYSEPGGTTITIGVLRQRASGERIGSLVLNPGGPGASGMTAAASMAPSVASRPLGQRFDIVGFDPRGIGASEPAVRCLTGAERDADRSDDGEVDGTPQGVAGQEAEERDFARKCAERTEHGEQLLAHLGSRDVVRDLDVLRSVLGDEKLTYLGYSYGTRIGYTYAERFPRNVRAMVLDGALDPEQDIVESLVDQGEGFGKAFTEFAASCTAKPGCALGTDPAGATKAYQDLVRPLIENPVPVGDGRRLSYEDATTGTIQALYSEQLWGSLNTGLAELRQGRGSTLMALADMYNERGRDGRYSTTQDAFIAIRCVDDPRVTDRAKILEAQRRYAAVAPFLDPGTPPSSARDACTFWPVPNTSEPHLPDVQGVPPALVISTTNDPATPYQAGVQLAKAMNGRLLTFEGNQHTVFLQGNTCVDRAGTAYLIDGTLPPEGKRC</sequence>
<dbReference type="PANTHER" id="PTHR43248:SF29">
    <property type="entry name" value="TRIPEPTIDYL AMINOPEPTIDASE"/>
    <property type="match status" value="1"/>
</dbReference>
<feature type="chain" id="PRO_5045891014" evidence="5">
    <location>
        <begin position="25"/>
        <end position="521"/>
    </location>
</feature>
<dbReference type="Gene3D" id="3.40.50.1820">
    <property type="entry name" value="alpha/beta hydrolase"/>
    <property type="match status" value="1"/>
</dbReference>
<protein>
    <submittedName>
        <fullName evidence="7">Alpha/beta hydrolase</fullName>
    </submittedName>
</protein>
<organism evidence="7 8">
    <name type="scientific">Prauserella oleivorans</name>
    <dbReference type="NCBI Taxonomy" id="1478153"/>
    <lineage>
        <taxon>Bacteria</taxon>
        <taxon>Bacillati</taxon>
        <taxon>Actinomycetota</taxon>
        <taxon>Actinomycetes</taxon>
        <taxon>Pseudonocardiales</taxon>
        <taxon>Pseudonocardiaceae</taxon>
        <taxon>Prauserella</taxon>
    </lineage>
</organism>